<feature type="domain" description="Cytochrome c" evidence="6">
    <location>
        <begin position="25"/>
        <end position="111"/>
    </location>
</feature>
<evidence type="ECO:0000256" key="3">
    <source>
        <dbReference type="ARBA" id="ARBA00023004"/>
    </source>
</evidence>
<evidence type="ECO:0000256" key="1">
    <source>
        <dbReference type="ARBA" id="ARBA00022617"/>
    </source>
</evidence>
<evidence type="ECO:0000256" key="4">
    <source>
        <dbReference type="PROSITE-ProRule" id="PRU00433"/>
    </source>
</evidence>
<keyword evidence="2 4" id="KW-0479">Metal-binding</keyword>
<dbReference type="InterPro" id="IPR036909">
    <property type="entry name" value="Cyt_c-like_dom_sf"/>
</dbReference>
<feature type="chain" id="PRO_5027584565" description="Cytochrome c domain-containing protein" evidence="5">
    <location>
        <begin position="24"/>
        <end position="111"/>
    </location>
</feature>
<feature type="signal peptide" evidence="5">
    <location>
        <begin position="1"/>
        <end position="23"/>
    </location>
</feature>
<dbReference type="PROSITE" id="PS51007">
    <property type="entry name" value="CYTC"/>
    <property type="match status" value="1"/>
</dbReference>
<dbReference type="GO" id="GO:0020037">
    <property type="term" value="F:heme binding"/>
    <property type="evidence" value="ECO:0007669"/>
    <property type="project" value="InterPro"/>
</dbReference>
<dbReference type="EMBL" id="CACVAY010000139">
    <property type="protein sequence ID" value="CAA6827225.1"/>
    <property type="molecule type" value="Genomic_DNA"/>
</dbReference>
<dbReference type="GO" id="GO:0009055">
    <property type="term" value="F:electron transfer activity"/>
    <property type="evidence" value="ECO:0007669"/>
    <property type="project" value="InterPro"/>
</dbReference>
<protein>
    <recommendedName>
        <fullName evidence="6">Cytochrome c domain-containing protein</fullName>
    </recommendedName>
</protein>
<reference evidence="7" key="1">
    <citation type="submission" date="2020-01" db="EMBL/GenBank/DDBJ databases">
        <authorList>
            <person name="Meier V. D."/>
            <person name="Meier V D."/>
        </authorList>
    </citation>
    <scope>NUCLEOTIDE SEQUENCE</scope>
    <source>
        <strain evidence="7">HLG_WM_MAG_07</strain>
    </source>
</reference>
<accession>A0A6S6U671</accession>
<proteinExistence type="predicted"/>
<dbReference type="InterPro" id="IPR009056">
    <property type="entry name" value="Cyt_c-like_dom"/>
</dbReference>
<dbReference type="GO" id="GO:0046872">
    <property type="term" value="F:metal ion binding"/>
    <property type="evidence" value="ECO:0007669"/>
    <property type="project" value="UniProtKB-KW"/>
</dbReference>
<evidence type="ECO:0000259" key="6">
    <source>
        <dbReference type="PROSITE" id="PS51007"/>
    </source>
</evidence>
<dbReference type="SUPFAM" id="SSF46626">
    <property type="entry name" value="Cytochrome c"/>
    <property type="match status" value="1"/>
</dbReference>
<evidence type="ECO:0000256" key="5">
    <source>
        <dbReference type="SAM" id="SignalP"/>
    </source>
</evidence>
<sequence>MNKTLMTLGLYTVLSLLSATAIAESDADNGKILFDKADCQKCHSTDIFTKENSKITNLKELKDKVNVCDSQLSVNWFDDEVDDVVAYLNRDFYKLDEEKEKENLKQEESKN</sequence>
<keyword evidence="3 4" id="KW-0408">Iron</keyword>
<gene>
    <name evidence="7" type="ORF">HELGO_WM8369</name>
</gene>
<keyword evidence="5" id="KW-0732">Signal</keyword>
<organism evidence="7">
    <name type="scientific">uncultured Thiotrichaceae bacterium</name>
    <dbReference type="NCBI Taxonomy" id="298394"/>
    <lineage>
        <taxon>Bacteria</taxon>
        <taxon>Pseudomonadati</taxon>
        <taxon>Pseudomonadota</taxon>
        <taxon>Gammaproteobacteria</taxon>
        <taxon>Thiotrichales</taxon>
        <taxon>Thiotrichaceae</taxon>
        <taxon>environmental samples</taxon>
    </lineage>
</organism>
<keyword evidence="1 4" id="KW-0349">Heme</keyword>
<evidence type="ECO:0000256" key="2">
    <source>
        <dbReference type="ARBA" id="ARBA00022723"/>
    </source>
</evidence>
<dbReference type="AlphaFoldDB" id="A0A6S6U671"/>
<name>A0A6S6U671_9GAMM</name>
<evidence type="ECO:0000313" key="7">
    <source>
        <dbReference type="EMBL" id="CAA6827225.1"/>
    </source>
</evidence>